<organism evidence="2 3">
    <name type="scientific">Rhizopogon vesiculosus</name>
    <dbReference type="NCBI Taxonomy" id="180088"/>
    <lineage>
        <taxon>Eukaryota</taxon>
        <taxon>Fungi</taxon>
        <taxon>Dikarya</taxon>
        <taxon>Basidiomycota</taxon>
        <taxon>Agaricomycotina</taxon>
        <taxon>Agaricomycetes</taxon>
        <taxon>Agaricomycetidae</taxon>
        <taxon>Boletales</taxon>
        <taxon>Suillineae</taxon>
        <taxon>Rhizopogonaceae</taxon>
        <taxon>Rhizopogon</taxon>
    </lineage>
</organism>
<evidence type="ECO:0000313" key="3">
    <source>
        <dbReference type="Proteomes" id="UP000183567"/>
    </source>
</evidence>
<keyword evidence="3" id="KW-1185">Reference proteome</keyword>
<comment type="caution">
    <text evidence="2">The sequence shown here is derived from an EMBL/GenBank/DDBJ whole genome shotgun (WGS) entry which is preliminary data.</text>
</comment>
<proteinExistence type="predicted"/>
<sequence>MSQLPLPEGWIQEFDPKQKHPFWAIYPSTLQVDTKAKPPRAIWVHPYEDEQFLSDNPEIKAKVEKLQGTSLDAPPPYEKRRHSFSGGDSSVPFRSHNNAEPSGSAITPPTDEEHEARKRGMFAKLKDKTIGTKEEREVQKKQKEEEREAHRKQKEAEREAYKKRKAEERAREEEAYREARRRNLEERAAYMQQHGGYPPYGGGGYGYDGYPGRGYGGGYGG</sequence>
<feature type="region of interest" description="Disordered" evidence="1">
    <location>
        <begin position="193"/>
        <end position="221"/>
    </location>
</feature>
<accession>A0A1J8QS28</accession>
<dbReference type="EMBL" id="LVVM01002679">
    <property type="protein sequence ID" value="OJA16248.1"/>
    <property type="molecule type" value="Genomic_DNA"/>
</dbReference>
<evidence type="ECO:0008006" key="4">
    <source>
        <dbReference type="Google" id="ProtNLM"/>
    </source>
</evidence>
<gene>
    <name evidence="2" type="ORF">AZE42_00078</name>
</gene>
<evidence type="ECO:0000256" key="1">
    <source>
        <dbReference type="SAM" id="MobiDB-lite"/>
    </source>
</evidence>
<name>A0A1J8QS28_9AGAM</name>
<dbReference type="STRING" id="180088.A0A1J8QS28"/>
<feature type="compositionally biased region" description="Polar residues" evidence="1">
    <location>
        <begin position="95"/>
        <end position="107"/>
    </location>
</feature>
<evidence type="ECO:0000313" key="2">
    <source>
        <dbReference type="EMBL" id="OJA16248.1"/>
    </source>
</evidence>
<feature type="region of interest" description="Disordered" evidence="1">
    <location>
        <begin position="63"/>
        <end position="178"/>
    </location>
</feature>
<protein>
    <recommendedName>
        <fullName evidence="4">WW domain-containing protein</fullName>
    </recommendedName>
</protein>
<dbReference type="Proteomes" id="UP000183567">
    <property type="component" value="Unassembled WGS sequence"/>
</dbReference>
<feature type="compositionally biased region" description="Gly residues" evidence="1">
    <location>
        <begin position="198"/>
        <end position="221"/>
    </location>
</feature>
<dbReference type="AlphaFoldDB" id="A0A1J8QS28"/>
<feature type="compositionally biased region" description="Basic and acidic residues" evidence="1">
    <location>
        <begin position="114"/>
        <end position="178"/>
    </location>
</feature>
<feature type="non-terminal residue" evidence="2">
    <location>
        <position position="221"/>
    </location>
</feature>
<reference evidence="2 3" key="1">
    <citation type="submission" date="2016-03" db="EMBL/GenBank/DDBJ databases">
        <title>Comparative genomics of the ectomycorrhizal sister species Rhizopogon vinicolor and Rhizopogon vesiculosus (Basidiomycota: Boletales) reveals a divergence of the mating type B locus.</title>
        <authorList>
            <person name="Mujic A.B."/>
            <person name="Kuo A."/>
            <person name="Tritt A."/>
            <person name="Lipzen A."/>
            <person name="Chen C."/>
            <person name="Johnson J."/>
            <person name="Sharma A."/>
            <person name="Barry K."/>
            <person name="Grigoriev I.V."/>
            <person name="Spatafora J.W."/>
        </authorList>
    </citation>
    <scope>NUCLEOTIDE SEQUENCE [LARGE SCALE GENOMIC DNA]</scope>
    <source>
        <strain evidence="2 3">AM-OR11-056</strain>
    </source>
</reference>
<dbReference type="OrthoDB" id="2367685at2759"/>